<sequence>MAAERDPITCHVLDTTTGRPGASINVVLIPLSPSPSASQTSLLTATTNSDGRVTNWSNKSGDAGRVIRSLISECARKEGDASTTVCPVGSSLWKIEFDTGSYYGEGKCFFPKVELTFLVKGGEHFHVPLLLGPYSLTTYRGS</sequence>
<evidence type="ECO:0000256" key="4">
    <source>
        <dbReference type="ARBA" id="ARBA00011881"/>
    </source>
</evidence>
<dbReference type="Proteomes" id="UP000824998">
    <property type="component" value="Unassembled WGS sequence"/>
</dbReference>
<dbReference type="InterPro" id="IPR014306">
    <property type="entry name" value="Hydroxyisourate_hydrolase"/>
</dbReference>
<accession>A0A9P7YG68</accession>
<evidence type="ECO:0000313" key="9">
    <source>
        <dbReference type="EMBL" id="KAG9232811.1"/>
    </source>
</evidence>
<evidence type="ECO:0000256" key="5">
    <source>
        <dbReference type="ARBA" id="ARBA00022631"/>
    </source>
</evidence>
<name>A0A9P7YG68_9HELO</name>
<dbReference type="PANTHER" id="PTHR10395:SF7">
    <property type="entry name" value="5-HYDROXYISOURATE HYDROLASE"/>
    <property type="match status" value="1"/>
</dbReference>
<evidence type="ECO:0000256" key="3">
    <source>
        <dbReference type="ARBA" id="ARBA00009850"/>
    </source>
</evidence>
<evidence type="ECO:0000256" key="1">
    <source>
        <dbReference type="ARBA" id="ARBA00001043"/>
    </source>
</evidence>
<dbReference type="GO" id="GO:0033971">
    <property type="term" value="F:hydroxyisourate hydrolase activity"/>
    <property type="evidence" value="ECO:0007669"/>
    <property type="project" value="UniProtKB-EC"/>
</dbReference>
<dbReference type="EMBL" id="MU251529">
    <property type="protein sequence ID" value="KAG9232811.1"/>
    <property type="molecule type" value="Genomic_DNA"/>
</dbReference>
<comment type="subunit">
    <text evidence="4 7">Homotetramer.</text>
</comment>
<dbReference type="InterPro" id="IPR036817">
    <property type="entry name" value="Transthyretin/HIU_hydrolase_sf"/>
</dbReference>
<dbReference type="OrthoDB" id="10265230at2759"/>
<dbReference type="EC" id="3.5.2.17" evidence="7"/>
<feature type="domain" description="Transthyretin/hydroxyisourate hydrolase" evidence="8">
    <location>
        <begin position="8"/>
        <end position="141"/>
    </location>
</feature>
<evidence type="ECO:0000256" key="7">
    <source>
        <dbReference type="RuleBase" id="RU361270"/>
    </source>
</evidence>
<dbReference type="NCBIfam" id="TIGR02962">
    <property type="entry name" value="hdxy_isourate"/>
    <property type="match status" value="1"/>
</dbReference>
<dbReference type="InterPro" id="IPR023416">
    <property type="entry name" value="Transthyretin/HIU_hydrolase_d"/>
</dbReference>
<keyword evidence="6 7" id="KW-0378">Hydrolase</keyword>
<proteinExistence type="inferred from homology"/>
<dbReference type="GO" id="GO:0006144">
    <property type="term" value="P:purine nucleobase metabolic process"/>
    <property type="evidence" value="ECO:0007669"/>
    <property type="project" value="UniProtKB-KW"/>
</dbReference>
<comment type="catalytic activity">
    <reaction evidence="1 7">
        <text>5-hydroxyisourate + H2O = 5-hydroxy-2-oxo-4-ureido-2,5-dihydro-1H-imidazole-5-carboxylate + H(+)</text>
        <dbReference type="Rhea" id="RHEA:23736"/>
        <dbReference type="ChEBI" id="CHEBI:15377"/>
        <dbReference type="ChEBI" id="CHEBI:15378"/>
        <dbReference type="ChEBI" id="CHEBI:18072"/>
        <dbReference type="ChEBI" id="CHEBI:58639"/>
        <dbReference type="EC" id="3.5.2.17"/>
    </reaction>
</comment>
<evidence type="ECO:0000313" key="10">
    <source>
        <dbReference type="Proteomes" id="UP000824998"/>
    </source>
</evidence>
<dbReference type="SUPFAM" id="SSF49472">
    <property type="entry name" value="Transthyretin (synonym: prealbumin)"/>
    <property type="match status" value="1"/>
</dbReference>
<dbReference type="Gene3D" id="2.60.40.180">
    <property type="entry name" value="Transthyretin/hydroxyisourate hydrolase domain"/>
    <property type="match status" value="1"/>
</dbReference>
<evidence type="ECO:0000259" key="8">
    <source>
        <dbReference type="Pfam" id="PF00576"/>
    </source>
</evidence>
<keyword evidence="10" id="KW-1185">Reference proteome</keyword>
<keyword evidence="5 7" id="KW-0659">Purine metabolism</keyword>
<dbReference type="AlphaFoldDB" id="A0A9P7YG68"/>
<comment type="similarity">
    <text evidence="3 7">Belongs to the transthyretin family. 5-hydroxyisourate hydrolase subfamily.</text>
</comment>
<dbReference type="PROSITE" id="PS00768">
    <property type="entry name" value="TRANSTHYRETIN_1"/>
    <property type="match status" value="1"/>
</dbReference>
<organism evidence="9 10">
    <name type="scientific">Amylocarpus encephaloides</name>
    <dbReference type="NCBI Taxonomy" id="45428"/>
    <lineage>
        <taxon>Eukaryota</taxon>
        <taxon>Fungi</taxon>
        <taxon>Dikarya</taxon>
        <taxon>Ascomycota</taxon>
        <taxon>Pezizomycotina</taxon>
        <taxon>Leotiomycetes</taxon>
        <taxon>Helotiales</taxon>
        <taxon>Helotiales incertae sedis</taxon>
        <taxon>Amylocarpus</taxon>
    </lineage>
</organism>
<protein>
    <recommendedName>
        <fullName evidence="7">5-hydroxyisourate hydrolase</fullName>
        <shortName evidence="7">HIU hydrolase</shortName>
        <shortName evidence="7">HIUHase</shortName>
        <ecNumber evidence="7">3.5.2.17</ecNumber>
    </recommendedName>
</protein>
<evidence type="ECO:0000256" key="6">
    <source>
        <dbReference type="ARBA" id="ARBA00022801"/>
    </source>
</evidence>
<dbReference type="InterPro" id="IPR023418">
    <property type="entry name" value="Thyroxine_BS"/>
</dbReference>
<comment type="caution">
    <text evidence="9">The sequence shown here is derived from an EMBL/GenBank/DDBJ whole genome shotgun (WGS) entry which is preliminary data.</text>
</comment>
<comment type="function">
    <text evidence="2">Catalyzes the hydrolysis of 5-hydroxyisourate (HIU) to 2-oxo-4-hydroxy-4-carboxy-5-ureidoimidazoline (OHCU).</text>
</comment>
<dbReference type="Pfam" id="PF00576">
    <property type="entry name" value="Transthyretin"/>
    <property type="match status" value="1"/>
</dbReference>
<reference evidence="9" key="1">
    <citation type="journal article" date="2021" name="IMA Fungus">
        <title>Genomic characterization of three marine fungi, including Emericellopsis atlantica sp. nov. with signatures of a generalist lifestyle and marine biomass degradation.</title>
        <authorList>
            <person name="Hagestad O.C."/>
            <person name="Hou L."/>
            <person name="Andersen J.H."/>
            <person name="Hansen E.H."/>
            <person name="Altermark B."/>
            <person name="Li C."/>
            <person name="Kuhnert E."/>
            <person name="Cox R.J."/>
            <person name="Crous P.W."/>
            <person name="Spatafora J.W."/>
            <person name="Lail K."/>
            <person name="Amirebrahimi M."/>
            <person name="Lipzen A."/>
            <person name="Pangilinan J."/>
            <person name="Andreopoulos W."/>
            <person name="Hayes R.D."/>
            <person name="Ng V."/>
            <person name="Grigoriev I.V."/>
            <person name="Jackson S.A."/>
            <person name="Sutton T.D.S."/>
            <person name="Dobson A.D.W."/>
            <person name="Rama T."/>
        </authorList>
    </citation>
    <scope>NUCLEOTIDE SEQUENCE</scope>
    <source>
        <strain evidence="9">TRa018bII</strain>
    </source>
</reference>
<gene>
    <name evidence="9" type="ORF">BJ875DRAFT_67196</name>
</gene>
<dbReference type="PANTHER" id="PTHR10395">
    <property type="entry name" value="URICASE AND TRANSTHYRETIN-RELATED"/>
    <property type="match status" value="1"/>
</dbReference>
<evidence type="ECO:0000256" key="2">
    <source>
        <dbReference type="ARBA" id="ARBA00002704"/>
    </source>
</evidence>